<gene>
    <name evidence="2" type="ORF">ACFSSA_03095</name>
</gene>
<evidence type="ECO:0000313" key="3">
    <source>
        <dbReference type="Proteomes" id="UP001597375"/>
    </source>
</evidence>
<evidence type="ECO:0000256" key="1">
    <source>
        <dbReference type="ARBA" id="ARBA00022857"/>
    </source>
</evidence>
<reference evidence="3" key="1">
    <citation type="journal article" date="2019" name="Int. J. Syst. Evol. Microbiol.">
        <title>The Global Catalogue of Microorganisms (GCM) 10K type strain sequencing project: providing services to taxonomists for standard genome sequencing and annotation.</title>
        <authorList>
            <consortium name="The Broad Institute Genomics Platform"/>
            <consortium name="The Broad Institute Genome Sequencing Center for Infectious Disease"/>
            <person name="Wu L."/>
            <person name="Ma J."/>
        </authorList>
    </citation>
    <scope>NUCLEOTIDE SEQUENCE [LARGE SCALE GENOMIC DNA]</scope>
    <source>
        <strain evidence="3">CGMCC 4.7106</strain>
    </source>
</reference>
<keyword evidence="1" id="KW-0521">NADP</keyword>
<dbReference type="InterPro" id="IPR008670">
    <property type="entry name" value="CoA_reduct_LuxC"/>
</dbReference>
<dbReference type="RefSeq" id="WP_386818307.1">
    <property type="nucleotide sequence ID" value="NZ_JBHUIT010000002.1"/>
</dbReference>
<dbReference type="Pfam" id="PF05893">
    <property type="entry name" value="LuxC"/>
    <property type="match status" value="1"/>
</dbReference>
<dbReference type="EMBL" id="JBHUIT010000002">
    <property type="protein sequence ID" value="MFD2255650.1"/>
    <property type="molecule type" value="Genomic_DNA"/>
</dbReference>
<accession>A0ABW5D4J0</accession>
<sequence length="345" mass="38336">MKTLAERIDFLISQREALEKWVGTYDEAILRQWLRAEIGDERRLESWVAGSRAVARGPVLHIVSGNTEHAAFQSVFRAILIGCESWVKVPSAGLAEFEKWAAGVAGLDVRRVLPEQWRAPEVAIIYGGAETLTFFRDWLSPGTRITEHGPKLSAAFVFENRKGLAEDLAEDIMRYGQRGCLSVQMVYFRGDVPRFCADLAAALERYLAENGREEPDFSEAGGVRNERELTRFRIANGANLQMWESAESVDWTVVLDGEDIKLRAGPLSGFVRVVSMPESLTPDKLGPEIDYLSTAVLEPISAADQLDLIAPPRICAPGKGQEPGIFWHPDGEMPLAGLVRWRDLG</sequence>
<proteinExistence type="predicted"/>
<dbReference type="Proteomes" id="UP001597375">
    <property type="component" value="Unassembled WGS sequence"/>
</dbReference>
<protein>
    <submittedName>
        <fullName evidence="2">Acyl-CoA reductase</fullName>
    </submittedName>
</protein>
<name>A0ABW5D4J0_9BACT</name>
<organism evidence="2 3">
    <name type="scientific">Luteolibacter algae</name>
    <dbReference type="NCBI Taxonomy" id="454151"/>
    <lineage>
        <taxon>Bacteria</taxon>
        <taxon>Pseudomonadati</taxon>
        <taxon>Verrucomicrobiota</taxon>
        <taxon>Verrucomicrobiia</taxon>
        <taxon>Verrucomicrobiales</taxon>
        <taxon>Verrucomicrobiaceae</taxon>
        <taxon>Luteolibacter</taxon>
    </lineage>
</organism>
<comment type="caution">
    <text evidence="2">The sequence shown here is derived from an EMBL/GenBank/DDBJ whole genome shotgun (WGS) entry which is preliminary data.</text>
</comment>
<evidence type="ECO:0000313" key="2">
    <source>
        <dbReference type="EMBL" id="MFD2255650.1"/>
    </source>
</evidence>
<keyword evidence="3" id="KW-1185">Reference proteome</keyword>